<proteinExistence type="predicted"/>
<keyword evidence="1" id="KW-1185">Reference proteome</keyword>
<dbReference type="KEGG" id="nsy:104222302"/>
<reference evidence="1" key="1">
    <citation type="journal article" date="2013" name="Genome Biol.">
        <title>Reference genomes and transcriptomes of Nicotiana sylvestris and Nicotiana tomentosiformis.</title>
        <authorList>
            <person name="Sierro N."/>
            <person name="Battey J.N."/>
            <person name="Ouadi S."/>
            <person name="Bovet L."/>
            <person name="Goepfert S."/>
            <person name="Bakaher N."/>
            <person name="Peitsch M.C."/>
            <person name="Ivanov N.V."/>
        </authorList>
    </citation>
    <scope>NUCLEOTIDE SEQUENCE [LARGE SCALE GENOMIC DNA]</scope>
</reference>
<name>A0A1U7WAZ5_NICSY</name>
<dbReference type="RefSeq" id="XP_009771834.1">
    <property type="nucleotide sequence ID" value="XM_009773532.1"/>
</dbReference>
<protein>
    <submittedName>
        <fullName evidence="2">Uncharacterized protein LOC104222302 isoform X1</fullName>
    </submittedName>
</protein>
<dbReference type="GeneID" id="104222302"/>
<organism evidence="1 2">
    <name type="scientific">Nicotiana sylvestris</name>
    <name type="common">Wood tobacco</name>
    <name type="synonym">South American tobacco</name>
    <dbReference type="NCBI Taxonomy" id="4096"/>
    <lineage>
        <taxon>Eukaryota</taxon>
        <taxon>Viridiplantae</taxon>
        <taxon>Streptophyta</taxon>
        <taxon>Embryophyta</taxon>
        <taxon>Tracheophyta</taxon>
        <taxon>Spermatophyta</taxon>
        <taxon>Magnoliopsida</taxon>
        <taxon>eudicotyledons</taxon>
        <taxon>Gunneridae</taxon>
        <taxon>Pentapetalae</taxon>
        <taxon>asterids</taxon>
        <taxon>lamiids</taxon>
        <taxon>Solanales</taxon>
        <taxon>Solanaceae</taxon>
        <taxon>Nicotianoideae</taxon>
        <taxon>Nicotianeae</taxon>
        <taxon>Nicotiana</taxon>
    </lineage>
</organism>
<dbReference type="Proteomes" id="UP000189701">
    <property type="component" value="Unplaced"/>
</dbReference>
<sequence length="266" mass="30275">MASGSRNTSHRYDRTRFVFPEADAWKKQILSSSFIEERGLALTEGDSEEIRPILEQIKRMKWVQFNQNPGAVVAFLVREFYANMDVATNTSTVRGQTIFFAPAIISRLYGLPNPDDDDLQRFLNRPNMEEIYQDQELCPFGLEWHNNSNGLSTLHALGPCVGSNGEAPDALSLIPPPLLFDFPTYFNRLEHKIDNIYADQKQMRYELATVHAIQAEHFSYTANILYYFGIVVNNVADALKMANVPIVPPFAFQNMNFNSHAGQDNF</sequence>
<accession>A0A1U7WAZ5</accession>
<gene>
    <name evidence="2" type="primary">LOC104222302</name>
</gene>
<evidence type="ECO:0000313" key="2">
    <source>
        <dbReference type="RefSeq" id="XP_009771834.1"/>
    </source>
</evidence>
<reference evidence="2" key="2">
    <citation type="submission" date="2025-08" db="UniProtKB">
        <authorList>
            <consortium name="RefSeq"/>
        </authorList>
    </citation>
    <scope>IDENTIFICATION</scope>
    <source>
        <tissue evidence="2">Leaf</tissue>
    </source>
</reference>
<evidence type="ECO:0000313" key="1">
    <source>
        <dbReference type="Proteomes" id="UP000189701"/>
    </source>
</evidence>
<dbReference type="AlphaFoldDB" id="A0A1U7WAZ5"/>